<evidence type="ECO:0000313" key="2">
    <source>
        <dbReference type="Proteomes" id="UP000615026"/>
    </source>
</evidence>
<accession>A0A928ZWS1</accession>
<dbReference type="RefSeq" id="WP_193994791.1">
    <property type="nucleotide sequence ID" value="NZ_JADEXP010000208.1"/>
</dbReference>
<dbReference type="Proteomes" id="UP000615026">
    <property type="component" value="Unassembled WGS sequence"/>
</dbReference>
<protein>
    <submittedName>
        <fullName evidence="1">Uncharacterized protein</fullName>
    </submittedName>
</protein>
<evidence type="ECO:0000313" key="1">
    <source>
        <dbReference type="EMBL" id="MBE9068864.1"/>
    </source>
</evidence>
<name>A0A928ZWS1_LEPEC</name>
<reference evidence="1" key="1">
    <citation type="submission" date="2020-10" db="EMBL/GenBank/DDBJ databases">
        <authorList>
            <person name="Castelo-Branco R."/>
            <person name="Eusebio N."/>
            <person name="Adriana R."/>
            <person name="Vieira A."/>
            <person name="Brugerolle De Fraissinette N."/>
            <person name="Rezende De Castro R."/>
            <person name="Schneider M.P."/>
            <person name="Vasconcelos V."/>
            <person name="Leao P.N."/>
        </authorList>
    </citation>
    <scope>NUCLEOTIDE SEQUENCE</scope>
    <source>
        <strain evidence="1">LEGE 11479</strain>
    </source>
</reference>
<dbReference type="EMBL" id="JADEXP010000208">
    <property type="protein sequence ID" value="MBE9068864.1"/>
    <property type="molecule type" value="Genomic_DNA"/>
</dbReference>
<sequence length="208" mass="22202">MGSIYGTRTKVAVTPFNGSAINYGFATNMDEGDQSVLGHQKVSDVAGIVIYGASAPKPGRMSKTKASGETNTSFVDWQKINDAEAADWKLVKGAVRRPKLGRSRRSVRVKAEIAPNLIKVWDMKLEQFNKVGTDDAAALGVSAYVASDLNASNIVTKENKVEGAILFGAKSDQGQTVGFIGYQQADSAPDGWAVFAKAQTDDPRTPDT</sequence>
<dbReference type="AlphaFoldDB" id="A0A928ZWS1"/>
<keyword evidence="2" id="KW-1185">Reference proteome</keyword>
<gene>
    <name evidence="1" type="ORF">IQ260_19655</name>
</gene>
<organism evidence="1 2">
    <name type="scientific">Leptolyngbya cf. ectocarpi LEGE 11479</name>
    <dbReference type="NCBI Taxonomy" id="1828722"/>
    <lineage>
        <taxon>Bacteria</taxon>
        <taxon>Bacillati</taxon>
        <taxon>Cyanobacteriota</taxon>
        <taxon>Cyanophyceae</taxon>
        <taxon>Leptolyngbyales</taxon>
        <taxon>Leptolyngbyaceae</taxon>
        <taxon>Leptolyngbya group</taxon>
        <taxon>Leptolyngbya</taxon>
    </lineage>
</organism>
<proteinExistence type="predicted"/>
<comment type="caution">
    <text evidence="1">The sequence shown here is derived from an EMBL/GenBank/DDBJ whole genome shotgun (WGS) entry which is preliminary data.</text>
</comment>